<keyword evidence="5" id="KW-0677">Repeat</keyword>
<dbReference type="RefSeq" id="WP_068373421.1">
    <property type="nucleotide sequence ID" value="NZ_LSNE01000003.1"/>
</dbReference>
<dbReference type="InterPro" id="IPR016169">
    <property type="entry name" value="FAD-bd_PCMH_sub2"/>
</dbReference>
<evidence type="ECO:0000313" key="16">
    <source>
        <dbReference type="EMBL" id="KXI29945.1"/>
    </source>
</evidence>
<dbReference type="FunFam" id="3.30.465.10:FF:000010">
    <property type="entry name" value="DUF21 domain-containing protein"/>
    <property type="match status" value="1"/>
</dbReference>
<dbReference type="FunFam" id="3.10.580.10:FF:000002">
    <property type="entry name" value="Magnesium/cobalt efflux protein CorC"/>
    <property type="match status" value="1"/>
</dbReference>
<dbReference type="SMART" id="SM01091">
    <property type="entry name" value="CorC_HlyC"/>
    <property type="match status" value="1"/>
</dbReference>
<keyword evidence="7 11" id="KW-0129">CBS domain</keyword>
<dbReference type="InterPro" id="IPR005170">
    <property type="entry name" value="Transptr-assoc_dom"/>
</dbReference>
<dbReference type="Pfam" id="PF00571">
    <property type="entry name" value="CBS"/>
    <property type="match status" value="2"/>
</dbReference>
<dbReference type="InterPro" id="IPR046342">
    <property type="entry name" value="CBS_dom_sf"/>
</dbReference>
<evidence type="ECO:0000256" key="8">
    <source>
        <dbReference type="ARBA" id="ARBA00023136"/>
    </source>
</evidence>
<dbReference type="InterPro" id="IPR036318">
    <property type="entry name" value="FAD-bd_PCMH-like_sf"/>
</dbReference>
<feature type="domain" description="CNNM transmembrane" evidence="15">
    <location>
        <begin position="2"/>
        <end position="203"/>
    </location>
</feature>
<feature type="transmembrane region" description="Helical" evidence="13">
    <location>
        <begin position="126"/>
        <end position="148"/>
    </location>
</feature>
<evidence type="ECO:0000259" key="15">
    <source>
        <dbReference type="PROSITE" id="PS51846"/>
    </source>
</evidence>
<evidence type="ECO:0000256" key="10">
    <source>
        <dbReference type="ARBA" id="ARBA00040729"/>
    </source>
</evidence>
<evidence type="ECO:0000313" key="17">
    <source>
        <dbReference type="Proteomes" id="UP000070299"/>
    </source>
</evidence>
<dbReference type="STRING" id="1799789.AX660_07990"/>
<dbReference type="PROSITE" id="PS51371">
    <property type="entry name" value="CBS"/>
    <property type="match status" value="1"/>
</dbReference>
<dbReference type="SUPFAM" id="SSF56176">
    <property type="entry name" value="FAD-binding/transporter-associated domain-like"/>
    <property type="match status" value="1"/>
</dbReference>
<dbReference type="Pfam" id="PF03471">
    <property type="entry name" value="CorC_HlyC"/>
    <property type="match status" value="1"/>
</dbReference>
<dbReference type="GO" id="GO:0005886">
    <property type="term" value="C:plasma membrane"/>
    <property type="evidence" value="ECO:0007669"/>
    <property type="project" value="UniProtKB-SubCell"/>
</dbReference>
<dbReference type="InterPro" id="IPR044751">
    <property type="entry name" value="Ion_transp-like_CBS"/>
</dbReference>
<evidence type="ECO:0000259" key="14">
    <source>
        <dbReference type="PROSITE" id="PS51371"/>
    </source>
</evidence>
<protein>
    <recommendedName>
        <fullName evidence="10">Magnesium and cobalt efflux protein CorC</fullName>
    </recommendedName>
</protein>
<reference evidence="17" key="1">
    <citation type="submission" date="2016-02" db="EMBL/GenBank/DDBJ databases">
        <authorList>
            <person name="Schultz-Johansen M."/>
            <person name="Glaring M.A."/>
            <person name="Bech P.K."/>
            <person name="Stougaard P."/>
        </authorList>
    </citation>
    <scope>NUCLEOTIDE SEQUENCE [LARGE SCALE GENOMIC DNA]</scope>
    <source>
        <strain evidence="17">S66</strain>
    </source>
</reference>
<comment type="subcellular location">
    <subcellularLocation>
        <location evidence="1">Cell membrane</location>
        <topology evidence="1">Multi-pass membrane protein</topology>
    </subcellularLocation>
</comment>
<keyword evidence="8 12" id="KW-0472">Membrane</keyword>
<keyword evidence="17" id="KW-1185">Reference proteome</keyword>
<comment type="similarity">
    <text evidence="2">Belongs to the UPF0053 family.</text>
</comment>
<dbReference type="InterPro" id="IPR000644">
    <property type="entry name" value="CBS_dom"/>
</dbReference>
<dbReference type="OrthoDB" id="9797674at2"/>
<sequence>MDNISTSSLFILLGVFILLSAFFSSSETGMMSINRYRLKHLENEGNKAAIRVRNLIDRPDRLIGLILIGNNLVNIAASIIAGIIGSRLLGDDVLGLVLTTVILTFVVLIFAEVTPKTVAALYPEKIAFPSSIILTPLLLVFYPFVYLINGITNGILALFRISPIDGSGDSLSREELRTVVFEAGAMIPKKHQDMLVGILDLEKVTAEDIMVPRSDIVAIDINDDWKDIQRQLVNAQHTRVLLYRDSIDDAVGFVHVRDALRLLSRDQFTKASLLRAVREIYYTPESTPLHTLMYKFQAAKERIGLVVDEYGDIQGLVTLEDILEEIIGDFTTSFLPDHSKEANLQQDGSVLIDGSVNVRELNKELDWNFPTEGPKTLNGLILEYLEDIPQANISLRLAGYPIEIIEMKDNMVKTVRVMPKLYRAENGKDASSLSG</sequence>
<name>A0A136A3X6_9ALTE</name>
<organism evidence="16 17">
    <name type="scientific">Paraglaciecola hydrolytica</name>
    <dbReference type="NCBI Taxonomy" id="1799789"/>
    <lineage>
        <taxon>Bacteria</taxon>
        <taxon>Pseudomonadati</taxon>
        <taxon>Pseudomonadota</taxon>
        <taxon>Gammaproteobacteria</taxon>
        <taxon>Alteromonadales</taxon>
        <taxon>Alteromonadaceae</taxon>
        <taxon>Paraglaciecola</taxon>
    </lineage>
</organism>
<feature type="transmembrane region" description="Helical" evidence="13">
    <location>
        <begin position="6"/>
        <end position="25"/>
    </location>
</feature>
<dbReference type="CDD" id="cd04590">
    <property type="entry name" value="CBS_pair_CorC_HlyC_assoc"/>
    <property type="match status" value="1"/>
</dbReference>
<dbReference type="SUPFAM" id="SSF54631">
    <property type="entry name" value="CBS-domain pair"/>
    <property type="match status" value="1"/>
</dbReference>
<dbReference type="Gene3D" id="3.30.465.10">
    <property type="match status" value="1"/>
</dbReference>
<evidence type="ECO:0000256" key="6">
    <source>
        <dbReference type="ARBA" id="ARBA00022989"/>
    </source>
</evidence>
<keyword evidence="6 12" id="KW-1133">Transmembrane helix</keyword>
<dbReference type="NCBIfam" id="NF008604">
    <property type="entry name" value="PRK11573.1"/>
    <property type="match status" value="1"/>
</dbReference>
<feature type="domain" description="CBS" evidence="14">
    <location>
        <begin position="276"/>
        <end position="333"/>
    </location>
</feature>
<feature type="transmembrane region" description="Helical" evidence="13">
    <location>
        <begin position="62"/>
        <end position="84"/>
    </location>
</feature>
<proteinExistence type="inferred from homology"/>
<evidence type="ECO:0000256" key="12">
    <source>
        <dbReference type="PROSITE-ProRule" id="PRU01193"/>
    </source>
</evidence>
<accession>A0A136A3X6</accession>
<evidence type="ECO:0000256" key="5">
    <source>
        <dbReference type="ARBA" id="ARBA00022737"/>
    </source>
</evidence>
<dbReference type="Proteomes" id="UP000070299">
    <property type="component" value="Unassembled WGS sequence"/>
</dbReference>
<keyword evidence="3" id="KW-1003">Cell membrane</keyword>
<evidence type="ECO:0000256" key="4">
    <source>
        <dbReference type="ARBA" id="ARBA00022692"/>
    </source>
</evidence>
<dbReference type="InterPro" id="IPR002550">
    <property type="entry name" value="CNNM"/>
</dbReference>
<comment type="function">
    <text evidence="9">Plays a role in the transport of magnesium and cobalt ions.</text>
</comment>
<dbReference type="PANTHER" id="PTHR22777">
    <property type="entry name" value="HEMOLYSIN-RELATED"/>
    <property type="match status" value="1"/>
</dbReference>
<dbReference type="Gene3D" id="3.10.580.10">
    <property type="entry name" value="CBS-domain"/>
    <property type="match status" value="1"/>
</dbReference>
<dbReference type="Pfam" id="PF01595">
    <property type="entry name" value="CNNM"/>
    <property type="match status" value="1"/>
</dbReference>
<evidence type="ECO:0000256" key="2">
    <source>
        <dbReference type="ARBA" id="ARBA00006337"/>
    </source>
</evidence>
<dbReference type="PANTHER" id="PTHR22777:SF32">
    <property type="entry name" value="UPF0053 INNER MEMBRANE PROTEIN YFJD"/>
    <property type="match status" value="1"/>
</dbReference>
<dbReference type="GO" id="GO:0050660">
    <property type="term" value="F:flavin adenine dinucleotide binding"/>
    <property type="evidence" value="ECO:0007669"/>
    <property type="project" value="InterPro"/>
</dbReference>
<evidence type="ECO:0000256" key="13">
    <source>
        <dbReference type="SAM" id="Phobius"/>
    </source>
</evidence>
<evidence type="ECO:0000256" key="11">
    <source>
        <dbReference type="PROSITE-ProRule" id="PRU00703"/>
    </source>
</evidence>
<evidence type="ECO:0000256" key="3">
    <source>
        <dbReference type="ARBA" id="ARBA00022475"/>
    </source>
</evidence>
<dbReference type="PROSITE" id="PS51846">
    <property type="entry name" value="CNNM"/>
    <property type="match status" value="1"/>
</dbReference>
<comment type="caution">
    <text evidence="16">The sequence shown here is derived from an EMBL/GenBank/DDBJ whole genome shotgun (WGS) entry which is preliminary data.</text>
</comment>
<feature type="transmembrane region" description="Helical" evidence="13">
    <location>
        <begin position="96"/>
        <end position="114"/>
    </location>
</feature>
<evidence type="ECO:0000256" key="7">
    <source>
        <dbReference type="ARBA" id="ARBA00023122"/>
    </source>
</evidence>
<keyword evidence="4 12" id="KW-0812">Transmembrane</keyword>
<gene>
    <name evidence="16" type="ORF">AX660_07990</name>
</gene>
<dbReference type="AlphaFoldDB" id="A0A136A3X6"/>
<dbReference type="EMBL" id="LSNE01000003">
    <property type="protein sequence ID" value="KXI29945.1"/>
    <property type="molecule type" value="Genomic_DNA"/>
</dbReference>
<evidence type="ECO:0000256" key="1">
    <source>
        <dbReference type="ARBA" id="ARBA00004651"/>
    </source>
</evidence>
<evidence type="ECO:0000256" key="9">
    <source>
        <dbReference type="ARBA" id="ARBA00037273"/>
    </source>
</evidence>